<dbReference type="AlphaFoldDB" id="A0A163QC27"/>
<dbReference type="Pfam" id="PF10027">
    <property type="entry name" value="DUF2269"/>
    <property type="match status" value="1"/>
</dbReference>
<protein>
    <recommendedName>
        <fullName evidence="4">DUF2269 family protein</fullName>
    </recommendedName>
</protein>
<feature type="transmembrane region" description="Helical" evidence="1">
    <location>
        <begin position="130"/>
        <end position="147"/>
    </location>
</feature>
<dbReference type="RefSeq" id="WP_066243177.1">
    <property type="nucleotide sequence ID" value="NZ_LRFC01000034.1"/>
</dbReference>
<keyword evidence="1" id="KW-1133">Transmembrane helix</keyword>
<keyword evidence="1" id="KW-0812">Transmembrane</keyword>
<gene>
    <name evidence="2" type="ORF">AWM68_09575</name>
</gene>
<proteinExistence type="predicted"/>
<evidence type="ECO:0000256" key="1">
    <source>
        <dbReference type="SAM" id="Phobius"/>
    </source>
</evidence>
<sequence>MTLYSALVLLHILAAIVGLGASFAMPVVTKFAKTASQARYALEVNAKIETLPKIGSLTLLATGLILGFLNPSLFSEVWYVTSLVIYVIAQVLVIGIIPKKQKQMSDILGSHEGDDLPESYRTIDKELDPYVYSLHGLAVLLIILMVVKPF</sequence>
<feature type="transmembrane region" description="Helical" evidence="1">
    <location>
        <begin position="6"/>
        <end position="29"/>
    </location>
</feature>
<dbReference type="OrthoDB" id="1493393at2"/>
<dbReference type="EMBL" id="LRFC01000034">
    <property type="protein sequence ID" value="KZE64888.1"/>
    <property type="molecule type" value="Genomic_DNA"/>
</dbReference>
<name>A0A163QC27_9BACL</name>
<comment type="caution">
    <text evidence="2">The sequence shown here is derived from an EMBL/GenBank/DDBJ whole genome shotgun (WGS) entry which is preliminary data.</text>
</comment>
<dbReference type="InterPro" id="IPR018729">
    <property type="entry name" value="DUF2269_transmembrane"/>
</dbReference>
<dbReference type="Proteomes" id="UP000076567">
    <property type="component" value="Unassembled WGS sequence"/>
</dbReference>
<feature type="transmembrane region" description="Helical" evidence="1">
    <location>
        <begin position="77"/>
        <end position="97"/>
    </location>
</feature>
<reference evidence="3" key="1">
    <citation type="submission" date="2016-01" db="EMBL/GenBank/DDBJ databases">
        <title>Draft genome of Chromobacterium sp. F49.</title>
        <authorList>
            <person name="Hong K.W."/>
        </authorList>
    </citation>
    <scope>NUCLEOTIDE SEQUENCE [LARGE SCALE GENOMIC DNA]</scope>
    <source>
        <strain evidence="3">P7IIIA</strain>
    </source>
</reference>
<evidence type="ECO:0000313" key="2">
    <source>
        <dbReference type="EMBL" id="KZE64888.1"/>
    </source>
</evidence>
<evidence type="ECO:0000313" key="3">
    <source>
        <dbReference type="Proteomes" id="UP000076567"/>
    </source>
</evidence>
<organism evidence="2 3">
    <name type="scientific">Fictibacillus phosphorivorans</name>
    <dbReference type="NCBI Taxonomy" id="1221500"/>
    <lineage>
        <taxon>Bacteria</taxon>
        <taxon>Bacillati</taxon>
        <taxon>Bacillota</taxon>
        <taxon>Bacilli</taxon>
        <taxon>Bacillales</taxon>
        <taxon>Fictibacillaceae</taxon>
        <taxon>Fictibacillus</taxon>
    </lineage>
</organism>
<keyword evidence="3" id="KW-1185">Reference proteome</keyword>
<evidence type="ECO:0008006" key="4">
    <source>
        <dbReference type="Google" id="ProtNLM"/>
    </source>
</evidence>
<keyword evidence="1" id="KW-0472">Membrane</keyword>
<accession>A0A163QC27</accession>